<evidence type="ECO:0000313" key="4">
    <source>
        <dbReference type="Proteomes" id="UP000005697"/>
    </source>
</evidence>
<feature type="chain" id="PRO_5003247676" evidence="2">
    <location>
        <begin position="24"/>
        <end position="147"/>
    </location>
</feature>
<evidence type="ECO:0000256" key="2">
    <source>
        <dbReference type="SAM" id="SignalP"/>
    </source>
</evidence>
<name>F0F360_9BACT</name>
<organism evidence="3 4">
    <name type="scientific">Prevotella multiformis DSM 16608</name>
    <dbReference type="NCBI Taxonomy" id="888743"/>
    <lineage>
        <taxon>Bacteria</taxon>
        <taxon>Pseudomonadati</taxon>
        <taxon>Bacteroidota</taxon>
        <taxon>Bacteroidia</taxon>
        <taxon>Bacteroidales</taxon>
        <taxon>Prevotellaceae</taxon>
        <taxon>Prevotella</taxon>
    </lineage>
</organism>
<sequence length="147" mass="15871">MTMKAIRMKMLVVLSMLCLSAAAQTEYSGIAGASPRLVRAHKKALQKEARNSSRTETVSGTEGRQPAGSQRVTASTAPRQTARKDSGEMEVRQGLQSVSRGVGQVVKREVKTMGEITRKIGEGGKKFFKKLGKGISDSFKSDSTSHK</sequence>
<proteinExistence type="predicted"/>
<gene>
    <name evidence="3" type="ORF">HMPREF9141_0026</name>
</gene>
<protein>
    <submittedName>
        <fullName evidence="3">Uncharacterized protein</fullName>
    </submittedName>
</protein>
<dbReference type="STRING" id="888743.HMPREF9141_0026"/>
<dbReference type="EMBL" id="AEWX01000001">
    <property type="protein sequence ID" value="EGC21276.1"/>
    <property type="molecule type" value="Genomic_DNA"/>
</dbReference>
<evidence type="ECO:0000256" key="1">
    <source>
        <dbReference type="SAM" id="MobiDB-lite"/>
    </source>
</evidence>
<reference evidence="3 4" key="1">
    <citation type="submission" date="2011-01" db="EMBL/GenBank/DDBJ databases">
        <authorList>
            <person name="Muzny D."/>
            <person name="Qin X."/>
            <person name="Deng J."/>
            <person name="Jiang H."/>
            <person name="Liu Y."/>
            <person name="Qu J."/>
            <person name="Song X.-Z."/>
            <person name="Zhang L."/>
            <person name="Thornton R."/>
            <person name="Coyle M."/>
            <person name="Francisco L."/>
            <person name="Jackson L."/>
            <person name="Javaid M."/>
            <person name="Korchina V."/>
            <person name="Kovar C."/>
            <person name="Mata R."/>
            <person name="Mathew T."/>
            <person name="Ngo R."/>
            <person name="Nguyen L."/>
            <person name="Nguyen N."/>
            <person name="Okwuonu G."/>
            <person name="Ongeri F."/>
            <person name="Pham C."/>
            <person name="Simmons D."/>
            <person name="Wilczek-Boney K."/>
            <person name="Hale W."/>
            <person name="Jakkamsetti A."/>
            <person name="Pham P."/>
            <person name="Ruth R."/>
            <person name="San Lucas F."/>
            <person name="Warren J."/>
            <person name="Zhang J."/>
            <person name="Zhao Z."/>
            <person name="Zhou C."/>
            <person name="Zhu D."/>
            <person name="Lee S."/>
            <person name="Bess C."/>
            <person name="Blankenburg K."/>
            <person name="Forbes L."/>
            <person name="Fu Q."/>
            <person name="Gubbala S."/>
            <person name="Hirani K."/>
            <person name="Jayaseelan J.C."/>
            <person name="Lara F."/>
            <person name="Munidasa M."/>
            <person name="Palculict T."/>
            <person name="Patil S."/>
            <person name="Pu L.-L."/>
            <person name="Saada N."/>
            <person name="Tang L."/>
            <person name="Weissenberger G."/>
            <person name="Zhu Y."/>
            <person name="Hemphill L."/>
            <person name="Shang Y."/>
            <person name="Youmans B."/>
            <person name="Ayvaz T."/>
            <person name="Ross M."/>
            <person name="Santibanez J."/>
            <person name="Aqrawi P."/>
            <person name="Gross S."/>
            <person name="Joshi V."/>
            <person name="Fowler G."/>
            <person name="Nazareth L."/>
            <person name="Reid J."/>
            <person name="Worley K."/>
            <person name="Petrosino J."/>
            <person name="Highlander S."/>
            <person name="Gibbs R."/>
        </authorList>
    </citation>
    <scope>NUCLEOTIDE SEQUENCE [LARGE SCALE GENOMIC DNA]</scope>
    <source>
        <strain evidence="3 4">DSM 16608</strain>
    </source>
</reference>
<feature type="signal peptide" evidence="2">
    <location>
        <begin position="1"/>
        <end position="23"/>
    </location>
</feature>
<feature type="compositionally biased region" description="Polar residues" evidence="1">
    <location>
        <begin position="54"/>
        <end position="79"/>
    </location>
</feature>
<keyword evidence="2" id="KW-0732">Signal</keyword>
<accession>F0F360</accession>
<comment type="caution">
    <text evidence="3">The sequence shown here is derived from an EMBL/GenBank/DDBJ whole genome shotgun (WGS) entry which is preliminary data.</text>
</comment>
<dbReference type="AlphaFoldDB" id="F0F360"/>
<feature type="region of interest" description="Disordered" evidence="1">
    <location>
        <begin position="44"/>
        <end position="106"/>
    </location>
</feature>
<evidence type="ECO:0000313" key="3">
    <source>
        <dbReference type="EMBL" id="EGC21276.1"/>
    </source>
</evidence>
<keyword evidence="4" id="KW-1185">Reference proteome</keyword>
<feature type="compositionally biased region" description="Basic and acidic residues" evidence="1">
    <location>
        <begin position="82"/>
        <end position="91"/>
    </location>
</feature>
<dbReference type="Proteomes" id="UP000005697">
    <property type="component" value="Unassembled WGS sequence"/>
</dbReference>
<dbReference type="HOGENOM" id="CLU_1833394_0_0_10"/>